<dbReference type="InterPro" id="IPR007344">
    <property type="entry name" value="GrpB/CoaE"/>
</dbReference>
<dbReference type="PANTHER" id="PTHR34822">
    <property type="entry name" value="GRPB DOMAIN PROTEIN (AFU_ORTHOLOGUE AFUA_1G01530)"/>
    <property type="match status" value="1"/>
</dbReference>
<dbReference type="PANTHER" id="PTHR34822:SF1">
    <property type="entry name" value="GRPB FAMILY PROTEIN"/>
    <property type="match status" value="1"/>
</dbReference>
<sequence>MRSRYSFADYSLEWPAAFEAAAKRLRLLFGAELVAVHHIGSTSVPGLAAKPIVDLMPVVRVIESVDPLVPAFRDAGYRDWGEYGLPGRRYFTRDRDGFRTHNVHVYQFDNPEVERHLAFCAYLRHDDSARQEYEEQKRAAYAMHPADIDAYNDAKNTWIKRTEQLALAWYRR</sequence>
<dbReference type="SUPFAM" id="SSF81301">
    <property type="entry name" value="Nucleotidyltransferase"/>
    <property type="match status" value="1"/>
</dbReference>
<name>A0A6P2D7P0_9BACT</name>
<dbReference type="Gene3D" id="3.30.460.10">
    <property type="entry name" value="Beta Polymerase, domain 2"/>
    <property type="match status" value="1"/>
</dbReference>
<keyword evidence="2" id="KW-1185">Reference proteome</keyword>
<dbReference type="RefSeq" id="WP_162669927.1">
    <property type="nucleotide sequence ID" value="NZ_LR593886.1"/>
</dbReference>
<protein>
    <recommendedName>
        <fullName evidence="3">GrpB family protein</fullName>
    </recommendedName>
</protein>
<gene>
    <name evidence="1" type="ORF">SOIL9_21920</name>
</gene>
<dbReference type="KEGG" id="gms:SOIL9_21920"/>
<dbReference type="Pfam" id="PF04229">
    <property type="entry name" value="GrpB"/>
    <property type="match status" value="1"/>
</dbReference>
<dbReference type="InterPro" id="IPR043519">
    <property type="entry name" value="NT_sf"/>
</dbReference>
<evidence type="ECO:0000313" key="1">
    <source>
        <dbReference type="EMBL" id="VTR95522.1"/>
    </source>
</evidence>
<reference evidence="1 2" key="1">
    <citation type="submission" date="2019-05" db="EMBL/GenBank/DDBJ databases">
        <authorList>
            <consortium name="Science for Life Laboratories"/>
        </authorList>
    </citation>
    <scope>NUCLEOTIDE SEQUENCE [LARGE SCALE GENOMIC DNA]</scope>
    <source>
        <strain evidence="1">Soil9</strain>
    </source>
</reference>
<evidence type="ECO:0008006" key="3">
    <source>
        <dbReference type="Google" id="ProtNLM"/>
    </source>
</evidence>
<accession>A0A6P2D7P0</accession>
<dbReference type="Proteomes" id="UP000464178">
    <property type="component" value="Chromosome"/>
</dbReference>
<organism evidence="1 2">
    <name type="scientific">Gemmata massiliana</name>
    <dbReference type="NCBI Taxonomy" id="1210884"/>
    <lineage>
        <taxon>Bacteria</taxon>
        <taxon>Pseudomonadati</taxon>
        <taxon>Planctomycetota</taxon>
        <taxon>Planctomycetia</taxon>
        <taxon>Gemmatales</taxon>
        <taxon>Gemmataceae</taxon>
        <taxon>Gemmata</taxon>
    </lineage>
</organism>
<dbReference type="EMBL" id="LR593886">
    <property type="protein sequence ID" value="VTR95522.1"/>
    <property type="molecule type" value="Genomic_DNA"/>
</dbReference>
<proteinExistence type="predicted"/>
<evidence type="ECO:0000313" key="2">
    <source>
        <dbReference type="Proteomes" id="UP000464178"/>
    </source>
</evidence>
<dbReference type="AlphaFoldDB" id="A0A6P2D7P0"/>